<dbReference type="Proteomes" id="UP000216624">
    <property type="component" value="Unassembled WGS sequence"/>
</dbReference>
<accession>A0A261B962</accession>
<comment type="caution">
    <text evidence="1">The sequence shown here is derived from an EMBL/GenBank/DDBJ whole genome shotgun (WGS) entry which is preliminary data.</text>
</comment>
<protein>
    <submittedName>
        <fullName evidence="1">Uncharacterized protein</fullName>
    </submittedName>
</protein>
<dbReference type="HOGENOM" id="CLU_196242_0_0_1"/>
<dbReference type="EMBL" id="NMWX01000001">
    <property type="protein sequence ID" value="OZG06225.1"/>
    <property type="molecule type" value="Genomic_DNA"/>
</dbReference>
<dbReference type="KEGG" id="crq:GCK72_025696"/>
<dbReference type="CTD" id="9807722"/>
<dbReference type="OrthoDB" id="10425593at2759"/>
<name>A0A261B962_CAERE</name>
<gene>
    <name evidence="1" type="ORF">FL82_02558</name>
</gene>
<evidence type="ECO:0000313" key="2">
    <source>
        <dbReference type="Proteomes" id="UP000216624"/>
    </source>
</evidence>
<reference evidence="1" key="1">
    <citation type="submission" date="2017-08" db="EMBL/GenBank/DDBJ databases">
        <authorList>
            <person name="de Groot N.N."/>
        </authorList>
    </citation>
    <scope>NUCLEOTIDE SEQUENCE [LARGE SCALE GENOMIC DNA]</scope>
    <source>
        <strain evidence="1">PX439</strain>
    </source>
</reference>
<evidence type="ECO:0000313" key="1">
    <source>
        <dbReference type="EMBL" id="OZG06225.1"/>
    </source>
</evidence>
<dbReference type="OMA" id="ITAYFCA"/>
<feature type="non-terminal residue" evidence="1">
    <location>
        <position position="1"/>
    </location>
</feature>
<sequence>MSAGFCKATRMMLVFQAFIFKATKEFDLFVSVLITAYFCALHVYTRSSPTHSAVSLQVTRTLGIVSLFFLTLRIIDLHYC</sequence>
<dbReference type="eggNOG" id="ENOG502TKJK">
    <property type="taxonomic scope" value="Eukaryota"/>
</dbReference>
<keyword evidence="2" id="KW-1185">Reference proteome</keyword>
<organism evidence="1 2">
    <name type="scientific">Caenorhabditis remanei</name>
    <name type="common">Caenorhabditis vulgaris</name>
    <dbReference type="NCBI Taxonomy" id="31234"/>
    <lineage>
        <taxon>Eukaryota</taxon>
        <taxon>Metazoa</taxon>
        <taxon>Ecdysozoa</taxon>
        <taxon>Nematoda</taxon>
        <taxon>Chromadorea</taxon>
        <taxon>Rhabditida</taxon>
        <taxon>Rhabditina</taxon>
        <taxon>Rhabditomorpha</taxon>
        <taxon>Rhabditoidea</taxon>
        <taxon>Rhabditidae</taxon>
        <taxon>Peloderinae</taxon>
        <taxon>Caenorhabditis</taxon>
    </lineage>
</organism>
<proteinExistence type="predicted"/>